<dbReference type="Proteomes" id="UP000233837">
    <property type="component" value="Unassembled WGS sequence"/>
</dbReference>
<keyword evidence="3" id="KW-1185">Reference proteome</keyword>
<dbReference type="InterPro" id="IPR056924">
    <property type="entry name" value="SH3_Tf2-1"/>
</dbReference>
<gene>
    <name evidence="2" type="ORF">MA16_Dca026865</name>
</gene>
<protein>
    <recommendedName>
        <fullName evidence="1">Tf2-1-like SH3-like domain-containing protein</fullName>
    </recommendedName>
</protein>
<dbReference type="InterPro" id="IPR050951">
    <property type="entry name" value="Retrovirus_Pol_polyprotein"/>
</dbReference>
<dbReference type="Pfam" id="PF24626">
    <property type="entry name" value="SH3_Tf2-1"/>
    <property type="match status" value="1"/>
</dbReference>
<dbReference type="Gene3D" id="3.30.420.10">
    <property type="entry name" value="Ribonuclease H-like superfamily/Ribonuclease H"/>
    <property type="match status" value="1"/>
</dbReference>
<accession>A0A2I0W7X1</accession>
<feature type="domain" description="Tf2-1-like SH3-like" evidence="1">
    <location>
        <begin position="103"/>
        <end position="165"/>
    </location>
</feature>
<evidence type="ECO:0000259" key="1">
    <source>
        <dbReference type="Pfam" id="PF24626"/>
    </source>
</evidence>
<dbReference type="PANTHER" id="PTHR37984">
    <property type="entry name" value="PROTEIN CBG26694"/>
    <property type="match status" value="1"/>
</dbReference>
<dbReference type="PANTHER" id="PTHR37984:SF5">
    <property type="entry name" value="PROTEIN NYNRIN-LIKE"/>
    <property type="match status" value="1"/>
</dbReference>
<name>A0A2I0W7X1_9ASPA</name>
<dbReference type="GO" id="GO:0003676">
    <property type="term" value="F:nucleic acid binding"/>
    <property type="evidence" value="ECO:0007669"/>
    <property type="project" value="InterPro"/>
</dbReference>
<evidence type="ECO:0000313" key="3">
    <source>
        <dbReference type="Proteomes" id="UP000233837"/>
    </source>
</evidence>
<dbReference type="EMBL" id="KZ502864">
    <property type="protein sequence ID" value="PKU71741.1"/>
    <property type="molecule type" value="Genomic_DNA"/>
</dbReference>
<organism evidence="2 3">
    <name type="scientific">Dendrobium catenatum</name>
    <dbReference type="NCBI Taxonomy" id="906689"/>
    <lineage>
        <taxon>Eukaryota</taxon>
        <taxon>Viridiplantae</taxon>
        <taxon>Streptophyta</taxon>
        <taxon>Embryophyta</taxon>
        <taxon>Tracheophyta</taxon>
        <taxon>Spermatophyta</taxon>
        <taxon>Magnoliopsida</taxon>
        <taxon>Liliopsida</taxon>
        <taxon>Asparagales</taxon>
        <taxon>Orchidaceae</taxon>
        <taxon>Epidendroideae</taxon>
        <taxon>Malaxideae</taxon>
        <taxon>Dendrobiinae</taxon>
        <taxon>Dendrobium</taxon>
    </lineage>
</organism>
<reference evidence="2 3" key="1">
    <citation type="journal article" date="2016" name="Sci. Rep.">
        <title>The Dendrobium catenatum Lindl. genome sequence provides insights into polysaccharide synthase, floral development and adaptive evolution.</title>
        <authorList>
            <person name="Zhang G.Q."/>
            <person name="Xu Q."/>
            <person name="Bian C."/>
            <person name="Tsai W.C."/>
            <person name="Yeh C.M."/>
            <person name="Liu K.W."/>
            <person name="Yoshida K."/>
            <person name="Zhang L.S."/>
            <person name="Chang S.B."/>
            <person name="Chen F."/>
            <person name="Shi Y."/>
            <person name="Su Y.Y."/>
            <person name="Zhang Y.Q."/>
            <person name="Chen L.J."/>
            <person name="Yin Y."/>
            <person name="Lin M."/>
            <person name="Huang H."/>
            <person name="Deng H."/>
            <person name="Wang Z.W."/>
            <person name="Zhu S.L."/>
            <person name="Zhao X."/>
            <person name="Deng C."/>
            <person name="Niu S.C."/>
            <person name="Huang J."/>
            <person name="Wang M."/>
            <person name="Liu G.H."/>
            <person name="Yang H.J."/>
            <person name="Xiao X.J."/>
            <person name="Hsiao Y.Y."/>
            <person name="Wu W.L."/>
            <person name="Chen Y.Y."/>
            <person name="Mitsuda N."/>
            <person name="Ohme-Takagi M."/>
            <person name="Luo Y.B."/>
            <person name="Van de Peer Y."/>
            <person name="Liu Z.J."/>
        </authorList>
    </citation>
    <scope>NUCLEOTIDE SEQUENCE [LARGE SCALE GENOMIC DNA]</scope>
    <source>
        <tissue evidence="2">The whole plant</tissue>
    </source>
</reference>
<proteinExistence type="predicted"/>
<dbReference type="AlphaFoldDB" id="A0A2I0W7X1"/>
<reference evidence="2 3" key="2">
    <citation type="journal article" date="2017" name="Nature">
        <title>The Apostasia genome and the evolution of orchids.</title>
        <authorList>
            <person name="Zhang G.Q."/>
            <person name="Liu K.W."/>
            <person name="Li Z."/>
            <person name="Lohaus R."/>
            <person name="Hsiao Y.Y."/>
            <person name="Niu S.C."/>
            <person name="Wang J.Y."/>
            <person name="Lin Y.C."/>
            <person name="Xu Q."/>
            <person name="Chen L.J."/>
            <person name="Yoshida K."/>
            <person name="Fujiwara S."/>
            <person name="Wang Z.W."/>
            <person name="Zhang Y.Q."/>
            <person name="Mitsuda N."/>
            <person name="Wang M."/>
            <person name="Liu G.H."/>
            <person name="Pecoraro L."/>
            <person name="Huang H.X."/>
            <person name="Xiao X.J."/>
            <person name="Lin M."/>
            <person name="Wu X.Y."/>
            <person name="Wu W.L."/>
            <person name="Chen Y.Y."/>
            <person name="Chang S.B."/>
            <person name="Sakamoto S."/>
            <person name="Ohme-Takagi M."/>
            <person name="Yagi M."/>
            <person name="Zeng S.J."/>
            <person name="Shen C.Y."/>
            <person name="Yeh C.M."/>
            <person name="Luo Y.B."/>
            <person name="Tsai W.C."/>
            <person name="Van de Peer Y."/>
            <person name="Liu Z.J."/>
        </authorList>
    </citation>
    <scope>NUCLEOTIDE SEQUENCE [LARGE SCALE GENOMIC DNA]</scope>
    <source>
        <tissue evidence="2">The whole plant</tissue>
    </source>
</reference>
<evidence type="ECO:0000313" key="2">
    <source>
        <dbReference type="EMBL" id="PKU71741.1"/>
    </source>
</evidence>
<dbReference type="InterPro" id="IPR036397">
    <property type="entry name" value="RNaseH_sf"/>
</dbReference>
<sequence length="187" mass="21066">MLRCLVQEHPRQWEEMLSSAEFAYNAMVNRSTGKSPFSIVYTKVPNLALDVAVLPKIQSDAASKFTTNYSQMLEDVRKQLIKSNQSYKAAADIHRRQKIFNIGDLVLIRMRRERFPPGTYSKLHRRKIGPVPIVAKINDNAYTVELPVDIHTSPTFNVSDIWPYHSPDDAPIAISSSESSSSSAGED</sequence>